<dbReference type="Pfam" id="PF00596">
    <property type="entry name" value="Aldolase_II"/>
    <property type="match status" value="1"/>
</dbReference>
<dbReference type="NCBIfam" id="TIGR02632">
    <property type="entry name" value="RhaD_aldol-ADH"/>
    <property type="match status" value="1"/>
</dbReference>
<keyword evidence="2" id="KW-0560">Oxidoreductase</keyword>
<reference evidence="4 5" key="1">
    <citation type="submission" date="2022-04" db="EMBL/GenBank/DDBJ databases">
        <title>Identification of a novel bacterium isolated from mangrove sediments.</title>
        <authorList>
            <person name="Pan X."/>
        </authorList>
    </citation>
    <scope>NUCLEOTIDE SEQUENCE [LARGE SCALE GENOMIC DNA]</scope>
    <source>
        <strain evidence="4 5">B2638</strain>
    </source>
</reference>
<dbReference type="InterPro" id="IPR036291">
    <property type="entry name" value="NAD(P)-bd_dom_sf"/>
</dbReference>
<dbReference type="InterPro" id="IPR036409">
    <property type="entry name" value="Aldolase_II/adducin_N_sf"/>
</dbReference>
<comment type="similarity">
    <text evidence="1">Belongs to the short-chain dehydrogenases/reductases (SDR) family.</text>
</comment>
<dbReference type="InterPro" id="IPR001303">
    <property type="entry name" value="Aldolase_II/adducin_N"/>
</dbReference>
<organism evidence="4 5">
    <name type="scientific">Novosphingobium beihaiensis</name>
    <dbReference type="NCBI Taxonomy" id="2930389"/>
    <lineage>
        <taxon>Bacteria</taxon>
        <taxon>Pseudomonadati</taxon>
        <taxon>Pseudomonadota</taxon>
        <taxon>Alphaproteobacteria</taxon>
        <taxon>Sphingomonadales</taxon>
        <taxon>Sphingomonadaceae</taxon>
        <taxon>Novosphingobium</taxon>
    </lineage>
</organism>
<dbReference type="SMART" id="SM01007">
    <property type="entry name" value="Aldolase_II"/>
    <property type="match status" value="1"/>
</dbReference>
<proteinExistence type="inferred from homology"/>
<dbReference type="PROSITE" id="PS00061">
    <property type="entry name" value="ADH_SHORT"/>
    <property type="match status" value="1"/>
</dbReference>
<dbReference type="PRINTS" id="PR00081">
    <property type="entry name" value="GDHRDH"/>
</dbReference>
<accession>A0ABT0BLB3</accession>
<dbReference type="Proteomes" id="UP001202281">
    <property type="component" value="Unassembled WGS sequence"/>
</dbReference>
<dbReference type="PANTHER" id="PTHR43669">
    <property type="entry name" value="5-KETO-D-GLUCONATE 5-REDUCTASE"/>
    <property type="match status" value="1"/>
</dbReference>
<gene>
    <name evidence="4" type="ORF">MTR66_03310</name>
</gene>
<dbReference type="SUPFAM" id="SSF51735">
    <property type="entry name" value="NAD(P)-binding Rossmann-fold domains"/>
    <property type="match status" value="1"/>
</dbReference>
<evidence type="ECO:0000256" key="1">
    <source>
        <dbReference type="ARBA" id="ARBA00006484"/>
    </source>
</evidence>
<dbReference type="RefSeq" id="WP_243917878.1">
    <property type="nucleotide sequence ID" value="NZ_JALHLG010000003.1"/>
</dbReference>
<dbReference type="SUPFAM" id="SSF53639">
    <property type="entry name" value="AraD/HMP-PK domain-like"/>
    <property type="match status" value="1"/>
</dbReference>
<dbReference type="InterPro" id="IPR020904">
    <property type="entry name" value="Sc_DH/Rdtase_CS"/>
</dbReference>
<feature type="domain" description="Class II aldolase/adducin N-terminal" evidence="3">
    <location>
        <begin position="34"/>
        <end position="236"/>
    </location>
</feature>
<dbReference type="Pfam" id="PF13561">
    <property type="entry name" value="adh_short_C2"/>
    <property type="match status" value="1"/>
</dbReference>
<evidence type="ECO:0000313" key="5">
    <source>
        <dbReference type="Proteomes" id="UP001202281"/>
    </source>
</evidence>
<evidence type="ECO:0000313" key="4">
    <source>
        <dbReference type="EMBL" id="MCJ2185840.1"/>
    </source>
</evidence>
<keyword evidence="5" id="KW-1185">Reference proteome</keyword>
<dbReference type="Gene3D" id="3.40.225.10">
    <property type="entry name" value="Class II aldolase/adducin N-terminal domain"/>
    <property type="match status" value="1"/>
</dbReference>
<protein>
    <submittedName>
        <fullName evidence="4">Bifunctional rhamnulose-1-phosphate aldolase/short-chain dehydrogenase</fullName>
    </submittedName>
</protein>
<sequence>MNVQAQISAAAIPFAVPASRWDEAVAAKLSPAELLLYRSNLLGSDLTVTNFGGGNTSAKLSETDPLTGEETEVLWVKGSGGDIGSMKLDGFATLYQDKLLGLEKHYAGPDDDDKMVGYLPHCTFNLNARAASIDTPLHSLLPFAHVDHVHPDAIIALAASSGGEAATQEIWGGKIGWLPWKRPGYTLGVQLRDYVKANPHVEGVMLAGHGIICWADSAKACYEHTIGLIADAANYLNSKLAGKPAFGGAVTVISSDRAAIAAGLMPRLRGLMTGARRKVGHYSDDAEALEFVNSAEFERLAALGTSCPDHFLRTKIAPLTLDPAKLEDDAYLAQKIADYRDLYAAYYERCKRANSPAMRDANPVVVLVPGVGRITFATDKTTARLAGEFYGNAINVMRGAEAIGDYIALDEQEAFDIEYWLLEEAKLQRMPAPKPLAGRIALVTGGAGGIGAATAARLMADGACVMLADRAADAVDEVRDGFAKQFGKDVVRSVVCDVTDEAQVAEAFAACAREFGGLDILVANAGIASSAPIEETTVELWDRNYDVLAQGYFLTSRSAWPLLKRMKEQGGSSVVFIGSKNAVAAATNASAYASAKAAANHLARCLALEGAPYGIRVNTVNPDAVIKGSRIWDGDWRKERAGAYGIDSGAELEEHYRNRSMLKRDVLPSDIAEAVYFLASDMSAKSTGNMVNVDAGNAQAFTR</sequence>
<dbReference type="Gene3D" id="3.40.50.720">
    <property type="entry name" value="NAD(P)-binding Rossmann-like Domain"/>
    <property type="match status" value="1"/>
</dbReference>
<dbReference type="EMBL" id="JALHLG010000003">
    <property type="protein sequence ID" value="MCJ2185840.1"/>
    <property type="molecule type" value="Genomic_DNA"/>
</dbReference>
<name>A0ABT0BLB3_9SPHN</name>
<evidence type="ECO:0000256" key="2">
    <source>
        <dbReference type="ARBA" id="ARBA00023002"/>
    </source>
</evidence>
<comment type="caution">
    <text evidence="4">The sequence shown here is derived from an EMBL/GenBank/DDBJ whole genome shotgun (WGS) entry which is preliminary data.</text>
</comment>
<dbReference type="InterPro" id="IPR013454">
    <property type="entry name" value="Bifunc_RhaD/ADH"/>
</dbReference>
<dbReference type="PANTHER" id="PTHR43669:SF8">
    <property type="entry name" value="SHORT-CHAIN TYPE DEHYDROGENASE_REDUCTASE-RELATED"/>
    <property type="match status" value="1"/>
</dbReference>
<dbReference type="NCBIfam" id="NF006189">
    <property type="entry name" value="PRK08324.1-3"/>
    <property type="match status" value="1"/>
</dbReference>
<dbReference type="InterPro" id="IPR002347">
    <property type="entry name" value="SDR_fam"/>
</dbReference>
<evidence type="ECO:0000259" key="3">
    <source>
        <dbReference type="SMART" id="SM01007"/>
    </source>
</evidence>